<name>A0A452ZH29_AEGTS</name>
<dbReference type="Proteomes" id="UP000015105">
    <property type="component" value="Chromosome 1D"/>
</dbReference>
<dbReference type="PANTHER" id="PTHR48130:SF11">
    <property type="entry name" value="OS12G0467600 PROTEIN"/>
    <property type="match status" value="1"/>
</dbReference>
<evidence type="ECO:0000313" key="3">
    <source>
        <dbReference type="Proteomes" id="UP000015105"/>
    </source>
</evidence>
<dbReference type="EnsemblPlants" id="AET1Gv20772000.1">
    <property type="protein sequence ID" value="AET1Gv20772000.1"/>
    <property type="gene ID" value="AET1Gv20772000"/>
</dbReference>
<dbReference type="Gramene" id="AET1Gv20771900.1">
    <property type="protein sequence ID" value="AET1Gv20771900.1"/>
    <property type="gene ID" value="AET1Gv20771900"/>
</dbReference>
<reference evidence="3" key="2">
    <citation type="journal article" date="2017" name="Nat. Plants">
        <title>The Aegilops tauschii genome reveals multiple impacts of transposons.</title>
        <authorList>
            <person name="Zhao G."/>
            <person name="Zou C."/>
            <person name="Li K."/>
            <person name="Wang K."/>
            <person name="Li T."/>
            <person name="Gao L."/>
            <person name="Zhang X."/>
            <person name="Wang H."/>
            <person name="Yang Z."/>
            <person name="Liu X."/>
            <person name="Jiang W."/>
            <person name="Mao L."/>
            <person name="Kong X."/>
            <person name="Jiao Y."/>
            <person name="Jia J."/>
        </authorList>
    </citation>
    <scope>NUCLEOTIDE SEQUENCE [LARGE SCALE GENOMIC DNA]</scope>
    <source>
        <strain evidence="3">cv. AL8/78</strain>
    </source>
</reference>
<proteinExistence type="predicted"/>
<dbReference type="Gramene" id="AET1Gv20772000.1">
    <property type="protein sequence ID" value="AET1Gv20772000.1"/>
    <property type="gene ID" value="AET1Gv20772000"/>
</dbReference>
<evidence type="ECO:0000259" key="1">
    <source>
        <dbReference type="Pfam" id="PF23549"/>
    </source>
</evidence>
<protein>
    <recommendedName>
        <fullName evidence="1">GRF-like zinc ribbon domain-containing protein</fullName>
    </recommendedName>
</protein>
<keyword evidence="3" id="KW-1185">Reference proteome</keyword>
<reference evidence="2" key="3">
    <citation type="journal article" date="2017" name="Nature">
        <title>Genome sequence of the progenitor of the wheat D genome Aegilops tauschii.</title>
        <authorList>
            <person name="Luo M.C."/>
            <person name="Gu Y.Q."/>
            <person name="Puiu D."/>
            <person name="Wang H."/>
            <person name="Twardziok S.O."/>
            <person name="Deal K.R."/>
            <person name="Huo N."/>
            <person name="Zhu T."/>
            <person name="Wang L."/>
            <person name="Wang Y."/>
            <person name="McGuire P.E."/>
            <person name="Liu S."/>
            <person name="Long H."/>
            <person name="Ramasamy R.K."/>
            <person name="Rodriguez J.C."/>
            <person name="Van S.L."/>
            <person name="Yuan L."/>
            <person name="Wang Z."/>
            <person name="Xia Z."/>
            <person name="Xiao L."/>
            <person name="Anderson O.D."/>
            <person name="Ouyang S."/>
            <person name="Liang Y."/>
            <person name="Zimin A.V."/>
            <person name="Pertea G."/>
            <person name="Qi P."/>
            <person name="Bennetzen J.L."/>
            <person name="Dai X."/>
            <person name="Dawson M.W."/>
            <person name="Muller H.G."/>
            <person name="Kugler K."/>
            <person name="Rivarola-Duarte L."/>
            <person name="Spannagl M."/>
            <person name="Mayer K.F.X."/>
            <person name="Lu F.H."/>
            <person name="Bevan M.W."/>
            <person name="Leroy P."/>
            <person name="Li P."/>
            <person name="You F.M."/>
            <person name="Sun Q."/>
            <person name="Liu Z."/>
            <person name="Lyons E."/>
            <person name="Wicker T."/>
            <person name="Salzberg S.L."/>
            <person name="Devos K.M."/>
            <person name="Dvorak J."/>
        </authorList>
    </citation>
    <scope>NUCLEOTIDE SEQUENCE [LARGE SCALE GENOMIC DNA]</scope>
    <source>
        <strain evidence="2">cv. AL8/78</strain>
    </source>
</reference>
<dbReference type="PANTHER" id="PTHR48130">
    <property type="entry name" value="OS12G0467600 PROTEIN"/>
    <property type="match status" value="1"/>
</dbReference>
<evidence type="ECO:0000313" key="2">
    <source>
        <dbReference type="EnsemblPlants" id="AET1Gv20772000.1"/>
    </source>
</evidence>
<reference evidence="2" key="4">
    <citation type="submission" date="2019-03" db="UniProtKB">
        <authorList>
            <consortium name="EnsemblPlants"/>
        </authorList>
    </citation>
    <scope>IDENTIFICATION</scope>
</reference>
<accession>A0A452ZH29</accession>
<dbReference type="InterPro" id="IPR056444">
    <property type="entry name" value="Zn_ribbon_GRF_2"/>
</dbReference>
<feature type="domain" description="GRF-like zinc ribbon" evidence="1">
    <location>
        <begin position="9"/>
        <end position="41"/>
    </location>
</feature>
<reference evidence="2" key="5">
    <citation type="journal article" date="2021" name="G3 (Bethesda)">
        <title>Aegilops tauschii genome assembly Aet v5.0 features greater sequence contiguity and improved annotation.</title>
        <authorList>
            <person name="Wang L."/>
            <person name="Zhu T."/>
            <person name="Rodriguez J.C."/>
            <person name="Deal K.R."/>
            <person name="Dubcovsky J."/>
            <person name="McGuire P.E."/>
            <person name="Lux T."/>
            <person name="Spannagl M."/>
            <person name="Mayer K.F.X."/>
            <person name="Baldrich P."/>
            <person name="Meyers B.C."/>
            <person name="Huo N."/>
            <person name="Gu Y.Q."/>
            <person name="Zhou H."/>
            <person name="Devos K.M."/>
            <person name="Bennetzen J.L."/>
            <person name="Unver T."/>
            <person name="Budak H."/>
            <person name="Gulick P.J."/>
            <person name="Galiba G."/>
            <person name="Kalapos B."/>
            <person name="Nelson D.R."/>
            <person name="Li P."/>
            <person name="You F.M."/>
            <person name="Luo M.C."/>
            <person name="Dvorak J."/>
        </authorList>
    </citation>
    <scope>NUCLEOTIDE SEQUENCE [LARGE SCALE GENOMIC DNA]</scope>
    <source>
        <strain evidence="2">cv. AL8/78</strain>
    </source>
</reference>
<organism evidence="2 3">
    <name type="scientific">Aegilops tauschii subsp. strangulata</name>
    <name type="common">Goatgrass</name>
    <dbReference type="NCBI Taxonomy" id="200361"/>
    <lineage>
        <taxon>Eukaryota</taxon>
        <taxon>Viridiplantae</taxon>
        <taxon>Streptophyta</taxon>
        <taxon>Embryophyta</taxon>
        <taxon>Tracheophyta</taxon>
        <taxon>Spermatophyta</taxon>
        <taxon>Magnoliopsida</taxon>
        <taxon>Liliopsida</taxon>
        <taxon>Poales</taxon>
        <taxon>Poaceae</taxon>
        <taxon>BOP clade</taxon>
        <taxon>Pooideae</taxon>
        <taxon>Triticodae</taxon>
        <taxon>Triticeae</taxon>
        <taxon>Triticinae</taxon>
        <taxon>Aegilops</taxon>
    </lineage>
</organism>
<dbReference type="Pfam" id="PF23549">
    <property type="entry name" value="Zn_ribbon_GRF_2"/>
    <property type="match status" value="1"/>
</dbReference>
<dbReference type="AlphaFoldDB" id="A0A452ZH29"/>
<reference evidence="3" key="1">
    <citation type="journal article" date="2014" name="Science">
        <title>Ancient hybridizations among the ancestral genomes of bread wheat.</title>
        <authorList>
            <consortium name="International Wheat Genome Sequencing Consortium,"/>
            <person name="Marcussen T."/>
            <person name="Sandve S.R."/>
            <person name="Heier L."/>
            <person name="Spannagl M."/>
            <person name="Pfeifer M."/>
            <person name="Jakobsen K.S."/>
            <person name="Wulff B.B."/>
            <person name="Steuernagel B."/>
            <person name="Mayer K.F."/>
            <person name="Olsen O.A."/>
        </authorList>
    </citation>
    <scope>NUCLEOTIDE SEQUENCE [LARGE SCALE GENOMIC DNA]</scope>
    <source>
        <strain evidence="3">cv. AL8/78</strain>
    </source>
</reference>
<dbReference type="EnsemblPlants" id="AET1Gv20771900.1">
    <property type="protein sequence ID" value="AET1Gv20771900.1"/>
    <property type="gene ID" value="AET1Gv20771900"/>
</dbReference>
<sequence>QYGPVPLTRCPSCPRPEPLKRWVSRTNENGNLRREFVKCLSKSIRRESVLSPS</sequence>